<organism evidence="2 3">
    <name type="scientific">Xanthobacter autotrophicus</name>
    <dbReference type="NCBI Taxonomy" id="280"/>
    <lineage>
        <taxon>Bacteria</taxon>
        <taxon>Pseudomonadati</taxon>
        <taxon>Pseudomonadota</taxon>
        <taxon>Alphaproteobacteria</taxon>
        <taxon>Hyphomicrobiales</taxon>
        <taxon>Xanthobacteraceae</taxon>
        <taxon>Xanthobacter</taxon>
    </lineage>
</organism>
<name>A0A6C1KRG4_XANAU</name>
<dbReference type="EMBL" id="VAUP01000038">
    <property type="protein sequence ID" value="TLX41093.1"/>
    <property type="molecule type" value="Genomic_DNA"/>
</dbReference>
<gene>
    <name evidence="2" type="ORF">FBQ73_19365</name>
</gene>
<accession>A0A6C1KRG4</accession>
<dbReference type="Proteomes" id="UP000305131">
    <property type="component" value="Unassembled WGS sequence"/>
</dbReference>
<dbReference type="GeneID" id="95775614"/>
<feature type="signal peptide" evidence="1">
    <location>
        <begin position="1"/>
        <end position="27"/>
    </location>
</feature>
<evidence type="ECO:0000256" key="1">
    <source>
        <dbReference type="SAM" id="SignalP"/>
    </source>
</evidence>
<keyword evidence="1" id="KW-0732">Signal</keyword>
<sequence length="140" mass="14465">MRGNLGGVFGRALLAMAIAGLSFSALAQSGDPLAPPPDLGASNLPVPMDGTAIYGQNTPPPEGMMAIPVPPSTCGGVSQVVRTQGVILIPTGNGNAQRYVRDERYCAEDQITKPAWIATSDNPRCFVGYTCGESNDDGAN</sequence>
<reference evidence="2 3" key="1">
    <citation type="submission" date="2019-05" db="EMBL/GenBank/DDBJ databases">
        <authorList>
            <person name="Zhou X."/>
        </authorList>
    </citation>
    <scope>NUCLEOTIDE SEQUENCE [LARGE SCALE GENOMIC DNA]</scope>
    <source>
        <strain evidence="2 3">DSM 432</strain>
    </source>
</reference>
<comment type="caution">
    <text evidence="2">The sequence shown here is derived from an EMBL/GenBank/DDBJ whole genome shotgun (WGS) entry which is preliminary data.</text>
</comment>
<feature type="chain" id="PRO_5025501107" description="Secreted protein" evidence="1">
    <location>
        <begin position="28"/>
        <end position="140"/>
    </location>
</feature>
<protein>
    <recommendedName>
        <fullName evidence="4">Secreted protein</fullName>
    </recommendedName>
</protein>
<evidence type="ECO:0008006" key="4">
    <source>
        <dbReference type="Google" id="ProtNLM"/>
    </source>
</evidence>
<dbReference type="AlphaFoldDB" id="A0A6C1KRG4"/>
<evidence type="ECO:0000313" key="3">
    <source>
        <dbReference type="Proteomes" id="UP000305131"/>
    </source>
</evidence>
<evidence type="ECO:0000313" key="2">
    <source>
        <dbReference type="EMBL" id="TLX41093.1"/>
    </source>
</evidence>
<proteinExistence type="predicted"/>
<dbReference type="RefSeq" id="WP_138401137.1">
    <property type="nucleotide sequence ID" value="NZ_JBAFVI010000003.1"/>
</dbReference>
<dbReference type="OrthoDB" id="7870801at2"/>